<comment type="caution">
    <text evidence="2">The sequence shown here is derived from an EMBL/GenBank/DDBJ whole genome shotgun (WGS) entry which is preliminary data.</text>
</comment>
<dbReference type="SUPFAM" id="SSF46785">
    <property type="entry name" value="Winged helix' DNA-binding domain"/>
    <property type="match status" value="1"/>
</dbReference>
<dbReference type="RefSeq" id="WP_160625163.1">
    <property type="nucleotide sequence ID" value="NZ_WUUQ01000002.1"/>
</dbReference>
<dbReference type="EMBL" id="WUUQ01000002">
    <property type="protein sequence ID" value="MXQ73752.1"/>
    <property type="molecule type" value="Genomic_DNA"/>
</dbReference>
<dbReference type="Pfam" id="PF01047">
    <property type="entry name" value="MarR"/>
    <property type="match status" value="1"/>
</dbReference>
<dbReference type="Gene3D" id="1.10.10.10">
    <property type="entry name" value="Winged helix-like DNA-binding domain superfamily/Winged helix DNA-binding domain"/>
    <property type="match status" value="1"/>
</dbReference>
<evidence type="ECO:0000313" key="3">
    <source>
        <dbReference type="Proteomes" id="UP000434036"/>
    </source>
</evidence>
<dbReference type="SMART" id="SM00347">
    <property type="entry name" value="HTH_MARR"/>
    <property type="match status" value="1"/>
</dbReference>
<dbReference type="InterPro" id="IPR036388">
    <property type="entry name" value="WH-like_DNA-bd_sf"/>
</dbReference>
<dbReference type="PANTHER" id="PTHR33164:SF89">
    <property type="entry name" value="MARR FAMILY REGULATORY PROTEIN"/>
    <property type="match status" value="1"/>
</dbReference>
<dbReference type="InterPro" id="IPR000835">
    <property type="entry name" value="HTH_MarR-typ"/>
</dbReference>
<reference evidence="2 3" key="1">
    <citation type="submission" date="2019-12" db="EMBL/GenBank/DDBJ databases">
        <authorList>
            <person name="Yang R."/>
        </authorList>
    </citation>
    <scope>NUCLEOTIDE SEQUENCE [LARGE SCALE GENOMIC DNA]</scope>
    <source>
        <strain evidence="2 3">DONG20-135</strain>
    </source>
</reference>
<gene>
    <name evidence="2" type="ORF">GSF08_07350</name>
</gene>
<evidence type="ECO:0000313" key="2">
    <source>
        <dbReference type="EMBL" id="MXQ73752.1"/>
    </source>
</evidence>
<protein>
    <submittedName>
        <fullName evidence="2">MarR family transcriptional regulator</fullName>
    </submittedName>
</protein>
<proteinExistence type="predicted"/>
<dbReference type="PRINTS" id="PR00598">
    <property type="entry name" value="HTHMARR"/>
</dbReference>
<evidence type="ECO:0000259" key="1">
    <source>
        <dbReference type="PROSITE" id="PS50995"/>
    </source>
</evidence>
<dbReference type="AlphaFoldDB" id="A0A6N8U6U8"/>
<dbReference type="Proteomes" id="UP000434036">
    <property type="component" value="Unassembled WGS sequence"/>
</dbReference>
<dbReference type="GO" id="GO:0003700">
    <property type="term" value="F:DNA-binding transcription factor activity"/>
    <property type="evidence" value="ECO:0007669"/>
    <property type="project" value="InterPro"/>
</dbReference>
<dbReference type="PANTHER" id="PTHR33164">
    <property type="entry name" value="TRANSCRIPTIONAL REGULATOR, MARR FAMILY"/>
    <property type="match status" value="1"/>
</dbReference>
<sequence>MSDKSTEALIQNLLQVFPAWNAKLVRPFKESLHKEMSLETYYCLETIKHHREMTMSQLAGTLKVPKQQVTKLIDRLYEHHFIERRQDASDRRIIWIRLTSDACIYLNNYYKKNHDFLTYLDDQLTSQEIDRLNDAAATLKEILSKLD</sequence>
<feature type="domain" description="HTH marR-type" evidence="1">
    <location>
        <begin position="6"/>
        <end position="147"/>
    </location>
</feature>
<accession>A0A6N8U6U8</accession>
<dbReference type="GO" id="GO:0006950">
    <property type="term" value="P:response to stress"/>
    <property type="evidence" value="ECO:0007669"/>
    <property type="project" value="TreeGrafter"/>
</dbReference>
<keyword evidence="3" id="KW-1185">Reference proteome</keyword>
<dbReference type="InterPro" id="IPR036390">
    <property type="entry name" value="WH_DNA-bd_sf"/>
</dbReference>
<name>A0A6N8U6U8_9FIRM</name>
<organism evidence="2 3">
    <name type="scientific">Copranaerobaculum intestinale</name>
    <dbReference type="NCBI Taxonomy" id="2692629"/>
    <lineage>
        <taxon>Bacteria</taxon>
        <taxon>Bacillati</taxon>
        <taxon>Bacillota</taxon>
        <taxon>Erysipelotrichia</taxon>
        <taxon>Erysipelotrichales</taxon>
        <taxon>Erysipelotrichaceae</taxon>
        <taxon>Copranaerobaculum</taxon>
    </lineage>
</organism>
<dbReference type="PROSITE" id="PS50995">
    <property type="entry name" value="HTH_MARR_2"/>
    <property type="match status" value="1"/>
</dbReference>
<reference evidence="2 3" key="2">
    <citation type="submission" date="2020-01" db="EMBL/GenBank/DDBJ databases">
        <title>Clostridiaceae sp. nov. isolated from the gut of human by culturomics.</title>
        <authorList>
            <person name="Chang Y."/>
        </authorList>
    </citation>
    <scope>NUCLEOTIDE SEQUENCE [LARGE SCALE GENOMIC DNA]</scope>
    <source>
        <strain evidence="2 3">DONG20-135</strain>
    </source>
</reference>
<dbReference type="InterPro" id="IPR039422">
    <property type="entry name" value="MarR/SlyA-like"/>
</dbReference>